<accession>A0A9R1XPL5</accession>
<dbReference type="InterPro" id="IPR027417">
    <property type="entry name" value="P-loop_NTPase"/>
</dbReference>
<dbReference type="GO" id="GO:0043139">
    <property type="term" value="F:5'-3' DNA helicase activity"/>
    <property type="evidence" value="ECO:0007669"/>
    <property type="project" value="UniProtKB-EC"/>
</dbReference>
<keyword evidence="1" id="KW-0227">DNA damage</keyword>
<organism evidence="3 4">
    <name type="scientific">Lactuca sativa</name>
    <name type="common">Garden lettuce</name>
    <dbReference type="NCBI Taxonomy" id="4236"/>
    <lineage>
        <taxon>Eukaryota</taxon>
        <taxon>Viridiplantae</taxon>
        <taxon>Streptophyta</taxon>
        <taxon>Embryophyta</taxon>
        <taxon>Tracheophyta</taxon>
        <taxon>Spermatophyta</taxon>
        <taxon>Magnoliopsida</taxon>
        <taxon>eudicotyledons</taxon>
        <taxon>Gunneridae</taxon>
        <taxon>Pentapetalae</taxon>
        <taxon>asterids</taxon>
        <taxon>campanulids</taxon>
        <taxon>Asterales</taxon>
        <taxon>Asteraceae</taxon>
        <taxon>Cichorioideae</taxon>
        <taxon>Cichorieae</taxon>
        <taxon>Lactucinae</taxon>
        <taxon>Lactuca</taxon>
    </lineage>
</organism>
<gene>
    <name evidence="3" type="ORF">LSAT_V11C200082770</name>
</gene>
<keyword evidence="1" id="KW-0378">Hydrolase</keyword>
<dbReference type="GO" id="GO:0006281">
    <property type="term" value="P:DNA repair"/>
    <property type="evidence" value="ECO:0007669"/>
    <property type="project" value="UniProtKB-KW"/>
</dbReference>
<keyword evidence="1" id="KW-0233">DNA recombination</keyword>
<keyword evidence="1" id="KW-0547">Nucleotide-binding</keyword>
<evidence type="ECO:0000256" key="1">
    <source>
        <dbReference type="RuleBase" id="RU363044"/>
    </source>
</evidence>
<reference evidence="3 4" key="1">
    <citation type="journal article" date="2017" name="Nat. Commun.">
        <title>Genome assembly with in vitro proximity ligation data and whole-genome triplication in lettuce.</title>
        <authorList>
            <person name="Reyes-Chin-Wo S."/>
            <person name="Wang Z."/>
            <person name="Yang X."/>
            <person name="Kozik A."/>
            <person name="Arikit S."/>
            <person name="Song C."/>
            <person name="Xia L."/>
            <person name="Froenicke L."/>
            <person name="Lavelle D.O."/>
            <person name="Truco M.J."/>
            <person name="Xia R."/>
            <person name="Zhu S."/>
            <person name="Xu C."/>
            <person name="Xu H."/>
            <person name="Xu X."/>
            <person name="Cox K."/>
            <person name="Korf I."/>
            <person name="Meyers B.C."/>
            <person name="Michelmore R.W."/>
        </authorList>
    </citation>
    <scope>NUCLEOTIDE SEQUENCE [LARGE SCALE GENOMIC DNA]</scope>
    <source>
        <strain evidence="4">cv. Salinas</strain>
        <tissue evidence="3">Seedlings</tissue>
    </source>
</reference>
<dbReference type="GO" id="GO:0000723">
    <property type="term" value="P:telomere maintenance"/>
    <property type="evidence" value="ECO:0007669"/>
    <property type="project" value="InterPro"/>
</dbReference>
<dbReference type="GO" id="GO:0005524">
    <property type="term" value="F:ATP binding"/>
    <property type="evidence" value="ECO:0007669"/>
    <property type="project" value="UniProtKB-KW"/>
</dbReference>
<keyword evidence="1" id="KW-0234">DNA repair</keyword>
<dbReference type="PANTHER" id="PTHR10492">
    <property type="match status" value="1"/>
</dbReference>
<evidence type="ECO:0000259" key="2">
    <source>
        <dbReference type="Pfam" id="PF05970"/>
    </source>
</evidence>
<proteinExistence type="inferred from homology"/>
<keyword evidence="1" id="KW-0347">Helicase</keyword>
<dbReference type="GO" id="GO:0016787">
    <property type="term" value="F:hydrolase activity"/>
    <property type="evidence" value="ECO:0007669"/>
    <property type="project" value="UniProtKB-KW"/>
</dbReference>
<keyword evidence="1" id="KW-0067">ATP-binding</keyword>
<dbReference type="Proteomes" id="UP000235145">
    <property type="component" value="Unassembled WGS sequence"/>
</dbReference>
<comment type="catalytic activity">
    <reaction evidence="1">
        <text>ATP + H2O = ADP + phosphate + H(+)</text>
        <dbReference type="Rhea" id="RHEA:13065"/>
        <dbReference type="ChEBI" id="CHEBI:15377"/>
        <dbReference type="ChEBI" id="CHEBI:15378"/>
        <dbReference type="ChEBI" id="CHEBI:30616"/>
        <dbReference type="ChEBI" id="CHEBI:43474"/>
        <dbReference type="ChEBI" id="CHEBI:456216"/>
        <dbReference type="EC" id="5.6.2.3"/>
    </reaction>
</comment>
<name>A0A9R1XPL5_LACSA</name>
<dbReference type="Pfam" id="PF05970">
    <property type="entry name" value="PIF1"/>
    <property type="match status" value="1"/>
</dbReference>
<protein>
    <recommendedName>
        <fullName evidence="1">ATP-dependent DNA helicase</fullName>
        <ecNumber evidence="1">5.6.2.3</ecNumber>
    </recommendedName>
</protein>
<keyword evidence="4" id="KW-1185">Reference proteome</keyword>
<dbReference type="AlphaFoldDB" id="A0A9R1XPL5"/>
<dbReference type="SUPFAM" id="SSF52540">
    <property type="entry name" value="P-loop containing nucleoside triphosphate hydrolases"/>
    <property type="match status" value="2"/>
</dbReference>
<comment type="caution">
    <text evidence="3">The sequence shown here is derived from an EMBL/GenBank/DDBJ whole genome shotgun (WGS) entry which is preliminary data.</text>
</comment>
<dbReference type="PANTHER" id="PTHR10492:SF94">
    <property type="entry name" value="ATP-DEPENDENT DNA HELICASE"/>
    <property type="match status" value="1"/>
</dbReference>
<dbReference type="EC" id="5.6.2.3" evidence="1"/>
<dbReference type="GO" id="GO:0006310">
    <property type="term" value="P:DNA recombination"/>
    <property type="evidence" value="ECO:0007669"/>
    <property type="project" value="UniProtKB-KW"/>
</dbReference>
<comment type="cofactor">
    <cofactor evidence="1">
        <name>Mg(2+)</name>
        <dbReference type="ChEBI" id="CHEBI:18420"/>
    </cofactor>
</comment>
<dbReference type="EMBL" id="NBSK02000002">
    <property type="protein sequence ID" value="KAJ0222670.1"/>
    <property type="molecule type" value="Genomic_DNA"/>
</dbReference>
<evidence type="ECO:0000313" key="3">
    <source>
        <dbReference type="EMBL" id="KAJ0222670.1"/>
    </source>
</evidence>
<dbReference type="Gene3D" id="3.40.50.300">
    <property type="entry name" value="P-loop containing nucleotide triphosphate hydrolases"/>
    <property type="match status" value="1"/>
</dbReference>
<feature type="domain" description="DNA helicase Pif1-like DEAD-box helicase" evidence="2">
    <location>
        <begin position="122"/>
        <end position="323"/>
    </location>
</feature>
<evidence type="ECO:0000313" key="4">
    <source>
        <dbReference type="Proteomes" id="UP000235145"/>
    </source>
</evidence>
<dbReference type="InterPro" id="IPR010285">
    <property type="entry name" value="DNA_helicase_pif1-like_DEAD"/>
</dbReference>
<comment type="similarity">
    <text evidence="1">Belongs to the helicase family.</text>
</comment>
<sequence length="536" mass="61104">MKYIRIHLNLLNLSKFVKYLFKYVYKGHDKQVIHIDKDQENIVINEIRKFQDARYLSSFTNPPLCDGLANASPESTIEWKTLLIGRKDNEEVIVSDYDLPNVSAHIDIQSRGYREVLTCARLSQHQKFAYDEIMRHVDENISGVFFIDGPGGTGKTFLYKVLLANIHASGLIALTTATSSVVANNMSRGTTTHSRFGIPLNLDNNSMCKITKQSGKAQLLREAKVIIWDEAAMAKRQAVETVDRTMQDIADEKLPFGGKIMVIQVLLVVRRGTRAQIVDSSLRMSPLWASIKRLRIKYQHESGNDPWFFDFLLRVGDGKEETLDETFIHILDNMFIPYIDETTSVNALIDAIFPSLQSNGTDSKFIISRAILSTKNESVDKINNKLIERFSCEQKVYYMVYPLHYLRLKTGCPIILFNGTRLICRALQQNVFDAEIIVGQHAGKRVFLPKISLCSSDDEIFPFKLKRKQFPIQLRQTIPNVGVYLPESVFSHGQLYVALSREISRDNTNVLVKPEKTFDNDGIYISNVVYKEVLCD</sequence>